<feature type="region of interest" description="Disordered" evidence="2">
    <location>
        <begin position="1"/>
        <end position="24"/>
    </location>
</feature>
<dbReference type="GO" id="GO:0070370">
    <property type="term" value="P:cellular heat acclimation"/>
    <property type="evidence" value="ECO:0007669"/>
    <property type="project" value="TreeGrafter"/>
</dbReference>
<dbReference type="PANTHER" id="PTHR19424:SF0">
    <property type="entry name" value="HEAT SHOCK FACTOR BINDING PROTEIN 1"/>
    <property type="match status" value="1"/>
</dbReference>
<evidence type="ECO:0000313" key="3">
    <source>
        <dbReference type="EMBL" id="KAG0473633.1"/>
    </source>
</evidence>
<dbReference type="GO" id="GO:0005634">
    <property type="term" value="C:nucleus"/>
    <property type="evidence" value="ECO:0007669"/>
    <property type="project" value="TreeGrafter"/>
</dbReference>
<dbReference type="GO" id="GO:0003714">
    <property type="term" value="F:transcription corepressor activity"/>
    <property type="evidence" value="ECO:0007669"/>
    <property type="project" value="InterPro"/>
</dbReference>
<evidence type="ECO:0000256" key="2">
    <source>
        <dbReference type="SAM" id="MobiDB-lite"/>
    </source>
</evidence>
<organism evidence="3 4">
    <name type="scientific">Vanilla planifolia</name>
    <name type="common">Vanilla</name>
    <dbReference type="NCBI Taxonomy" id="51239"/>
    <lineage>
        <taxon>Eukaryota</taxon>
        <taxon>Viridiplantae</taxon>
        <taxon>Streptophyta</taxon>
        <taxon>Embryophyta</taxon>
        <taxon>Tracheophyta</taxon>
        <taxon>Spermatophyta</taxon>
        <taxon>Magnoliopsida</taxon>
        <taxon>Liliopsida</taxon>
        <taxon>Asparagales</taxon>
        <taxon>Orchidaceae</taxon>
        <taxon>Vanilloideae</taxon>
        <taxon>Vanilleae</taxon>
        <taxon>Vanilla</taxon>
    </lineage>
</organism>
<dbReference type="Proteomes" id="UP000636800">
    <property type="component" value="Chromosome 7"/>
</dbReference>
<name>A0A835UTR1_VANPL</name>
<dbReference type="EMBL" id="JADCNL010000007">
    <property type="protein sequence ID" value="KAG0473633.1"/>
    <property type="molecule type" value="Genomic_DNA"/>
</dbReference>
<comment type="caution">
    <text evidence="3">The sequence shown here is derived from an EMBL/GenBank/DDBJ whole genome shotgun (WGS) entry which is preliminary data.</text>
</comment>
<proteinExistence type="inferred from homology"/>
<evidence type="ECO:0000313" key="4">
    <source>
        <dbReference type="Proteomes" id="UP000636800"/>
    </source>
</evidence>
<gene>
    <name evidence="3" type="ORF">HPP92_015490</name>
</gene>
<dbReference type="PANTHER" id="PTHR19424">
    <property type="entry name" value="HEAT SHOCK FACTOR BINDING PROTEIN 1"/>
    <property type="match status" value="1"/>
</dbReference>
<keyword evidence="4" id="KW-1185">Reference proteome</keyword>
<evidence type="ECO:0000256" key="1">
    <source>
        <dbReference type="ARBA" id="ARBA00006349"/>
    </source>
</evidence>
<dbReference type="InterPro" id="IPR009643">
    <property type="entry name" value="HS1-bd"/>
</dbReference>
<evidence type="ECO:0008006" key="5">
    <source>
        <dbReference type="Google" id="ProtNLM"/>
    </source>
</evidence>
<dbReference type="OrthoDB" id="2414662at2759"/>
<accession>A0A835UTR1</accession>
<protein>
    <recommendedName>
        <fullName evidence="5">Heat shock factor binding protein</fullName>
    </recommendedName>
</protein>
<sequence length="78" mass="8400">MASVQSSAAAKDEQNSETTQNPTDMTAYVQNLLIQMVSDEMGSRIGELEQSINDMKTEMGIEVEVKNAQESKASVGSS</sequence>
<dbReference type="GO" id="GO:0005829">
    <property type="term" value="C:cytosol"/>
    <property type="evidence" value="ECO:0007669"/>
    <property type="project" value="TreeGrafter"/>
</dbReference>
<reference evidence="3 4" key="1">
    <citation type="journal article" date="2020" name="Nat. Food">
        <title>A phased Vanilla planifolia genome enables genetic improvement of flavour and production.</title>
        <authorList>
            <person name="Hasing T."/>
            <person name="Tang H."/>
            <person name="Brym M."/>
            <person name="Khazi F."/>
            <person name="Huang T."/>
            <person name="Chambers A.H."/>
        </authorList>
    </citation>
    <scope>NUCLEOTIDE SEQUENCE [LARGE SCALE GENOMIC DNA]</scope>
    <source>
        <tissue evidence="3">Leaf</tissue>
    </source>
</reference>
<comment type="similarity">
    <text evidence="1">Belongs to the HSBP1 family.</text>
</comment>
<dbReference type="AlphaFoldDB" id="A0A835UTR1"/>